<evidence type="ECO:0000313" key="2">
    <source>
        <dbReference type="EMBL" id="MFD1327332.1"/>
    </source>
</evidence>
<protein>
    <recommendedName>
        <fullName evidence="4">DUF2946 domain-containing protein</fullName>
    </recommendedName>
</protein>
<proteinExistence type="predicted"/>
<feature type="chain" id="PRO_5045536568" description="DUF2946 domain-containing protein" evidence="1">
    <location>
        <begin position="21"/>
        <end position="104"/>
    </location>
</feature>
<sequence length="104" mass="10939">MFVILAFVAALLAGWTPAMAASLHAAAVASEHADYRADNEHAHHGDQKHKAVHPLLCSACFAVVAEAARIAPPLVRPTRPVAISDTLTGGYVLPLEPPPRSPAF</sequence>
<accession>A0ABW3YU86</accession>
<name>A0ABW3YU86_MYCRA</name>
<comment type="caution">
    <text evidence="2">The sequence shown here is derived from an EMBL/GenBank/DDBJ whole genome shotgun (WGS) entry which is preliminary data.</text>
</comment>
<evidence type="ECO:0000313" key="3">
    <source>
        <dbReference type="Proteomes" id="UP001597173"/>
    </source>
</evidence>
<evidence type="ECO:0000256" key="1">
    <source>
        <dbReference type="SAM" id="SignalP"/>
    </source>
</evidence>
<gene>
    <name evidence="2" type="ORF">ACFQ33_05435</name>
</gene>
<keyword evidence="3" id="KW-1185">Reference proteome</keyword>
<dbReference type="Proteomes" id="UP001597173">
    <property type="component" value="Unassembled WGS sequence"/>
</dbReference>
<organism evidence="2 3">
    <name type="scientific">Mycoplana ramosa</name>
    <name type="common">Mycoplana bullata</name>
    <dbReference type="NCBI Taxonomy" id="40837"/>
    <lineage>
        <taxon>Bacteria</taxon>
        <taxon>Pseudomonadati</taxon>
        <taxon>Pseudomonadota</taxon>
        <taxon>Alphaproteobacteria</taxon>
        <taxon>Hyphomicrobiales</taxon>
        <taxon>Rhizobiaceae</taxon>
        <taxon>Mycoplana</taxon>
    </lineage>
</organism>
<reference evidence="3" key="1">
    <citation type="journal article" date="2019" name="Int. J. Syst. Evol. Microbiol.">
        <title>The Global Catalogue of Microorganisms (GCM) 10K type strain sequencing project: providing services to taxonomists for standard genome sequencing and annotation.</title>
        <authorList>
            <consortium name="The Broad Institute Genomics Platform"/>
            <consortium name="The Broad Institute Genome Sequencing Center for Infectious Disease"/>
            <person name="Wu L."/>
            <person name="Ma J."/>
        </authorList>
    </citation>
    <scope>NUCLEOTIDE SEQUENCE [LARGE SCALE GENOMIC DNA]</scope>
    <source>
        <strain evidence="3">CCUG 55609</strain>
    </source>
</reference>
<dbReference type="RefSeq" id="WP_374835016.1">
    <property type="nucleotide sequence ID" value="NZ_JBHEEW010000001.1"/>
</dbReference>
<keyword evidence="1" id="KW-0732">Signal</keyword>
<feature type="signal peptide" evidence="1">
    <location>
        <begin position="1"/>
        <end position="20"/>
    </location>
</feature>
<dbReference type="EMBL" id="JBHTNF010000002">
    <property type="protein sequence ID" value="MFD1327332.1"/>
    <property type="molecule type" value="Genomic_DNA"/>
</dbReference>
<evidence type="ECO:0008006" key="4">
    <source>
        <dbReference type="Google" id="ProtNLM"/>
    </source>
</evidence>